<evidence type="ECO:0000256" key="5">
    <source>
        <dbReference type="ARBA" id="ARBA00023187"/>
    </source>
</evidence>
<feature type="domain" description="Pre-mRNA-splicing factor SLU7" evidence="8">
    <location>
        <begin position="48"/>
        <end position="160"/>
    </location>
</feature>
<dbReference type="Pfam" id="PF11708">
    <property type="entry name" value="Slu7"/>
    <property type="match status" value="1"/>
</dbReference>
<keyword evidence="4 7" id="KW-0747">Spliceosome</keyword>
<dbReference type="InterPro" id="IPR039974">
    <property type="entry name" value="Splicing_factor_SLU7"/>
</dbReference>
<dbReference type="PANTHER" id="PTHR12942:SF2">
    <property type="entry name" value="PRE-MRNA-SPLICING FACTOR SLU7"/>
    <property type="match status" value="1"/>
</dbReference>
<reference evidence="9 10" key="1">
    <citation type="submission" date="2020-10" db="EMBL/GenBank/DDBJ databases">
        <title>The Coptis chinensis genome and diversification of protoberbering-type alkaloids.</title>
        <authorList>
            <person name="Wang B."/>
            <person name="Shu S."/>
            <person name="Song C."/>
            <person name="Liu Y."/>
        </authorList>
    </citation>
    <scope>NUCLEOTIDE SEQUENCE [LARGE SCALE GENOMIC DNA]</scope>
    <source>
        <strain evidence="9">HL-2020</strain>
        <tissue evidence="9">Leaf</tissue>
    </source>
</reference>
<organism evidence="9 10">
    <name type="scientific">Coptis chinensis</name>
    <dbReference type="NCBI Taxonomy" id="261450"/>
    <lineage>
        <taxon>Eukaryota</taxon>
        <taxon>Viridiplantae</taxon>
        <taxon>Streptophyta</taxon>
        <taxon>Embryophyta</taxon>
        <taxon>Tracheophyta</taxon>
        <taxon>Spermatophyta</taxon>
        <taxon>Magnoliopsida</taxon>
        <taxon>Ranunculales</taxon>
        <taxon>Ranunculaceae</taxon>
        <taxon>Coptidoideae</taxon>
        <taxon>Coptis</taxon>
    </lineage>
</organism>
<dbReference type="Proteomes" id="UP000631114">
    <property type="component" value="Unassembled WGS sequence"/>
</dbReference>
<gene>
    <name evidence="9" type="ORF">IFM89_028931</name>
</gene>
<comment type="similarity">
    <text evidence="2 7">Belongs to the SLU7 family.</text>
</comment>
<keyword evidence="5 7" id="KW-0508">mRNA splicing</keyword>
<sequence length="169" mass="19682">MKRRRLLFQKRIFLYQLKIYIGLRVVSGPLRETYLKEQQLKNLENGNQFTDEDNKEDLLEVDESKQLRSVFVPQAVGSQERLGENTAKYLLNLHGSSAHYEPKSRSMREDTIQMRNSPGQALEFKEIHTHVWEASEKGTDVHLQAAPSQAEMLFKNQECHTGEVRKCCF</sequence>
<dbReference type="InterPro" id="IPR021715">
    <property type="entry name" value="Slu7_dom"/>
</dbReference>
<dbReference type="GO" id="GO:0000398">
    <property type="term" value="P:mRNA splicing, via spliceosome"/>
    <property type="evidence" value="ECO:0007669"/>
    <property type="project" value="UniProtKB-UniRule"/>
</dbReference>
<evidence type="ECO:0000256" key="2">
    <source>
        <dbReference type="ARBA" id="ARBA00007203"/>
    </source>
</evidence>
<keyword evidence="6 7" id="KW-0539">Nucleus</keyword>
<comment type="function">
    <text evidence="7">Involved in pre-mRNA splicing.</text>
</comment>
<name>A0A835H974_9MAGN</name>
<dbReference type="GO" id="GO:0030628">
    <property type="term" value="F:pre-mRNA 3'-splice site binding"/>
    <property type="evidence" value="ECO:0007669"/>
    <property type="project" value="UniProtKB-UniRule"/>
</dbReference>
<evidence type="ECO:0000313" key="9">
    <source>
        <dbReference type="EMBL" id="KAF9594274.1"/>
    </source>
</evidence>
<dbReference type="EMBL" id="JADFTS010000008">
    <property type="protein sequence ID" value="KAF9594274.1"/>
    <property type="molecule type" value="Genomic_DNA"/>
</dbReference>
<protein>
    <recommendedName>
        <fullName evidence="7">Pre-mRNA-splicing factor SLU7</fullName>
    </recommendedName>
</protein>
<dbReference type="AlphaFoldDB" id="A0A835H974"/>
<dbReference type="OrthoDB" id="249612at2759"/>
<comment type="subcellular location">
    <subcellularLocation>
        <location evidence="1 7">Nucleus</location>
    </subcellularLocation>
</comment>
<evidence type="ECO:0000256" key="6">
    <source>
        <dbReference type="ARBA" id="ARBA00023242"/>
    </source>
</evidence>
<accession>A0A835H974</accession>
<evidence type="ECO:0000313" key="10">
    <source>
        <dbReference type="Proteomes" id="UP000631114"/>
    </source>
</evidence>
<keyword evidence="3 7" id="KW-0507">mRNA processing</keyword>
<dbReference type="PANTHER" id="PTHR12942">
    <property type="entry name" value="STEP II SPLICING FACTOR SLU7"/>
    <property type="match status" value="1"/>
</dbReference>
<proteinExistence type="inferred from homology"/>
<evidence type="ECO:0000259" key="8">
    <source>
        <dbReference type="Pfam" id="PF11708"/>
    </source>
</evidence>
<evidence type="ECO:0000256" key="7">
    <source>
        <dbReference type="RuleBase" id="RU367071"/>
    </source>
</evidence>
<keyword evidence="10" id="KW-1185">Reference proteome</keyword>
<comment type="subunit">
    <text evidence="7">Associated with the spliceosome.</text>
</comment>
<comment type="caution">
    <text evidence="9">The sequence shown here is derived from an EMBL/GenBank/DDBJ whole genome shotgun (WGS) entry which is preliminary data.</text>
</comment>
<evidence type="ECO:0000256" key="4">
    <source>
        <dbReference type="ARBA" id="ARBA00022728"/>
    </source>
</evidence>
<evidence type="ECO:0000256" key="1">
    <source>
        <dbReference type="ARBA" id="ARBA00004123"/>
    </source>
</evidence>
<dbReference type="GO" id="GO:0005681">
    <property type="term" value="C:spliceosomal complex"/>
    <property type="evidence" value="ECO:0007669"/>
    <property type="project" value="UniProtKB-UniRule"/>
</dbReference>
<evidence type="ECO:0000256" key="3">
    <source>
        <dbReference type="ARBA" id="ARBA00022664"/>
    </source>
</evidence>